<evidence type="ECO:0000256" key="7">
    <source>
        <dbReference type="ARBA" id="ARBA00022898"/>
    </source>
</evidence>
<protein>
    <recommendedName>
        <fullName evidence="9">Histidinol-phosphate aminotransferase</fullName>
        <ecNumber evidence="9">2.6.1.9</ecNumber>
    </recommendedName>
    <alternativeName>
        <fullName evidence="9">Imidazole acetol-phosphate transaminase</fullName>
    </alternativeName>
</protein>
<evidence type="ECO:0000256" key="4">
    <source>
        <dbReference type="ARBA" id="ARBA00011738"/>
    </source>
</evidence>
<keyword evidence="6 9" id="KW-0808">Transferase</keyword>
<dbReference type="InterPro" id="IPR005861">
    <property type="entry name" value="HisP_aminotrans"/>
</dbReference>
<dbReference type="HAMAP" id="MF_01023">
    <property type="entry name" value="HisC_aminotrans_2"/>
    <property type="match status" value="1"/>
</dbReference>
<evidence type="ECO:0000259" key="10">
    <source>
        <dbReference type="Pfam" id="PF00155"/>
    </source>
</evidence>
<feature type="domain" description="Aminotransferase class I/classII large" evidence="10">
    <location>
        <begin position="38"/>
        <end position="363"/>
    </location>
</feature>
<dbReference type="EC" id="2.6.1.9" evidence="9"/>
<dbReference type="OrthoDB" id="9813612at2"/>
<gene>
    <name evidence="9" type="primary">hisC</name>
    <name evidence="11" type="ORF">HIU99_15895</name>
</gene>
<dbReference type="Gene3D" id="3.90.1150.10">
    <property type="entry name" value="Aspartate Aminotransferase, domain 1"/>
    <property type="match status" value="1"/>
</dbReference>
<organism evidence="11 12">
    <name type="scientific">Marinobacter orientalis</name>
    <dbReference type="NCBI Taxonomy" id="1928859"/>
    <lineage>
        <taxon>Bacteria</taxon>
        <taxon>Pseudomonadati</taxon>
        <taxon>Pseudomonadota</taxon>
        <taxon>Gammaproteobacteria</taxon>
        <taxon>Pseudomonadales</taxon>
        <taxon>Marinobacteraceae</taxon>
        <taxon>Marinobacter</taxon>
    </lineage>
</organism>
<feature type="modified residue" description="N6-(pyridoxal phosphate)lysine" evidence="9">
    <location>
        <position position="230"/>
    </location>
</feature>
<comment type="subunit">
    <text evidence="4 9">Homodimer.</text>
</comment>
<dbReference type="InterPro" id="IPR004839">
    <property type="entry name" value="Aminotransferase_I/II_large"/>
</dbReference>
<evidence type="ECO:0000313" key="11">
    <source>
        <dbReference type="EMBL" id="NMT65067.1"/>
    </source>
</evidence>
<evidence type="ECO:0000313" key="12">
    <source>
        <dbReference type="Proteomes" id="UP000567186"/>
    </source>
</evidence>
<dbReference type="PROSITE" id="PS00599">
    <property type="entry name" value="AA_TRANSFER_CLASS_2"/>
    <property type="match status" value="1"/>
</dbReference>
<keyword evidence="9" id="KW-0028">Amino-acid biosynthesis</keyword>
<accession>A0A7Y0WTN9</accession>
<evidence type="ECO:0000256" key="6">
    <source>
        <dbReference type="ARBA" id="ARBA00022679"/>
    </source>
</evidence>
<dbReference type="InterPro" id="IPR001917">
    <property type="entry name" value="Aminotrans_II_pyridoxalP_BS"/>
</dbReference>
<keyword evidence="7 9" id="KW-0663">Pyridoxal phosphate</keyword>
<dbReference type="SUPFAM" id="SSF53383">
    <property type="entry name" value="PLP-dependent transferases"/>
    <property type="match status" value="1"/>
</dbReference>
<dbReference type="InterPro" id="IPR015424">
    <property type="entry name" value="PyrdxlP-dep_Trfase"/>
</dbReference>
<keyword evidence="9" id="KW-0368">Histidine biosynthesis</keyword>
<comment type="similarity">
    <text evidence="3 9">Belongs to the class-II pyridoxal-phosphate-dependent aminotransferase family. Histidinol-phosphate aminotransferase subfamily.</text>
</comment>
<dbReference type="PANTHER" id="PTHR43643">
    <property type="entry name" value="HISTIDINOL-PHOSPHATE AMINOTRANSFERASE 2"/>
    <property type="match status" value="1"/>
</dbReference>
<evidence type="ECO:0000256" key="2">
    <source>
        <dbReference type="ARBA" id="ARBA00005011"/>
    </source>
</evidence>
<dbReference type="GO" id="GO:0004400">
    <property type="term" value="F:histidinol-phosphate transaminase activity"/>
    <property type="evidence" value="ECO:0007669"/>
    <property type="project" value="UniProtKB-UniRule"/>
</dbReference>
<comment type="cofactor">
    <cofactor evidence="1 9">
        <name>pyridoxal 5'-phosphate</name>
        <dbReference type="ChEBI" id="CHEBI:597326"/>
    </cofactor>
</comment>
<evidence type="ECO:0000256" key="9">
    <source>
        <dbReference type="HAMAP-Rule" id="MF_01023"/>
    </source>
</evidence>
<keyword evidence="12" id="KW-1185">Reference proteome</keyword>
<dbReference type="InterPro" id="IPR015421">
    <property type="entry name" value="PyrdxlP-dep_Trfase_major"/>
</dbReference>
<comment type="pathway">
    <text evidence="2 9">Amino-acid biosynthesis; L-histidine biosynthesis; L-histidine from 5-phospho-alpha-D-ribose 1-diphosphate: step 7/9.</text>
</comment>
<dbReference type="GO" id="GO:0030170">
    <property type="term" value="F:pyridoxal phosphate binding"/>
    <property type="evidence" value="ECO:0007669"/>
    <property type="project" value="InterPro"/>
</dbReference>
<evidence type="ECO:0000256" key="8">
    <source>
        <dbReference type="ARBA" id="ARBA00047481"/>
    </source>
</evidence>
<dbReference type="InterPro" id="IPR050106">
    <property type="entry name" value="HistidinolP_aminotransfase"/>
</dbReference>
<sequence length="379" mass="40727">MSIDYQSLAVKGVQALSPYQPGKPIDELARELGLNPDNIIKLASNENPLGPSPKALAAVRAGLDELCRYPDGNGFELKQALAARFGVEASQITLGNGSNDVLEVITRCFADQESEVVFSQYAFAVYPLVTQAIAATGVSVPARGYGHDLDAMAAAITDRTKLVFVANPNNPTGTVHGAEAVEAFLERIPARVLVVLDEAYCEYLQGDGYVDGVALLEHYPNLIVTRTFSKAWGLASLRVGYSISSAEIANVLNRVRQPFNVNNLALTAAAAVLDDEAYLQRSRDVNAEGMKQLETAFDEMGLSYIPSAGNFIAVDVGEQALDINQSLLEQGVIVRPIAGYGMPRHLRVSIGLPEENDRFIESLARALDKRQSSESGQGA</sequence>
<evidence type="ECO:0000256" key="1">
    <source>
        <dbReference type="ARBA" id="ARBA00001933"/>
    </source>
</evidence>
<comment type="catalytic activity">
    <reaction evidence="8 9">
        <text>L-histidinol phosphate + 2-oxoglutarate = 3-(imidazol-4-yl)-2-oxopropyl phosphate + L-glutamate</text>
        <dbReference type="Rhea" id="RHEA:23744"/>
        <dbReference type="ChEBI" id="CHEBI:16810"/>
        <dbReference type="ChEBI" id="CHEBI:29985"/>
        <dbReference type="ChEBI" id="CHEBI:57766"/>
        <dbReference type="ChEBI" id="CHEBI:57980"/>
        <dbReference type="EC" id="2.6.1.9"/>
    </reaction>
</comment>
<dbReference type="CDD" id="cd00609">
    <property type="entry name" value="AAT_like"/>
    <property type="match status" value="1"/>
</dbReference>
<name>A0A7Y0WTN9_9GAMM</name>
<dbReference type="Pfam" id="PF00155">
    <property type="entry name" value="Aminotran_1_2"/>
    <property type="match status" value="1"/>
</dbReference>
<dbReference type="RefSeq" id="WP_135955727.1">
    <property type="nucleotide sequence ID" value="NZ_JABCKY010000008.1"/>
</dbReference>
<evidence type="ECO:0000256" key="5">
    <source>
        <dbReference type="ARBA" id="ARBA00022576"/>
    </source>
</evidence>
<proteinExistence type="inferred from homology"/>
<dbReference type="EMBL" id="JABCKY010000008">
    <property type="protein sequence ID" value="NMT65067.1"/>
    <property type="molecule type" value="Genomic_DNA"/>
</dbReference>
<dbReference type="NCBIfam" id="TIGR01141">
    <property type="entry name" value="hisC"/>
    <property type="match status" value="1"/>
</dbReference>
<dbReference type="PANTHER" id="PTHR43643:SF3">
    <property type="entry name" value="HISTIDINOL-PHOSPHATE AMINOTRANSFERASE"/>
    <property type="match status" value="1"/>
</dbReference>
<keyword evidence="5 9" id="KW-0032">Aminotransferase</keyword>
<dbReference type="AlphaFoldDB" id="A0A7Y0WTN9"/>
<dbReference type="Gene3D" id="3.40.640.10">
    <property type="entry name" value="Type I PLP-dependent aspartate aminotransferase-like (Major domain)"/>
    <property type="match status" value="1"/>
</dbReference>
<dbReference type="Proteomes" id="UP000567186">
    <property type="component" value="Unassembled WGS sequence"/>
</dbReference>
<dbReference type="GO" id="GO:0000105">
    <property type="term" value="P:L-histidine biosynthetic process"/>
    <property type="evidence" value="ECO:0007669"/>
    <property type="project" value="UniProtKB-UniRule"/>
</dbReference>
<dbReference type="InterPro" id="IPR015422">
    <property type="entry name" value="PyrdxlP-dep_Trfase_small"/>
</dbReference>
<comment type="caution">
    <text evidence="11">The sequence shown here is derived from an EMBL/GenBank/DDBJ whole genome shotgun (WGS) entry which is preliminary data.</text>
</comment>
<dbReference type="UniPathway" id="UPA00031">
    <property type="reaction ID" value="UER00012"/>
</dbReference>
<reference evidence="11 12" key="1">
    <citation type="submission" date="2020-04" db="EMBL/GenBank/DDBJ databases">
        <title>Marinobacter oceani sp. nov., isolated from marine solar saltern.</title>
        <authorList>
            <person name="Chen X.-Y."/>
        </authorList>
    </citation>
    <scope>NUCLEOTIDE SEQUENCE [LARGE SCALE GENOMIC DNA]</scope>
    <source>
        <strain evidence="11 12">W62</strain>
    </source>
</reference>
<evidence type="ECO:0000256" key="3">
    <source>
        <dbReference type="ARBA" id="ARBA00007970"/>
    </source>
</evidence>